<dbReference type="STRING" id="198312.SAMN02745193_01460"/>
<sequence length="76" mass="7715">MTGALPMAMAALVPVLIGPLPAETAAITAQLCNGGTIAIPLGKDKVPASEGQCHPKACHAGACRAQHNHKRTKHGI</sequence>
<reference evidence="3" key="1">
    <citation type="submission" date="2016-12" db="EMBL/GenBank/DDBJ databases">
        <authorList>
            <person name="Varghese N."/>
            <person name="Submissions S."/>
        </authorList>
    </citation>
    <scope>NUCLEOTIDE SEQUENCE [LARGE SCALE GENOMIC DNA]</scope>
    <source>
        <strain evidence="3">DSM 11032</strain>
    </source>
</reference>
<evidence type="ECO:0000313" key="2">
    <source>
        <dbReference type="EMBL" id="SHN56295.1"/>
    </source>
</evidence>
<feature type="signal peptide" evidence="1">
    <location>
        <begin position="1"/>
        <end position="22"/>
    </location>
</feature>
<dbReference type="AlphaFoldDB" id="A0A1M7SCS5"/>
<feature type="chain" id="PRO_5012658442" evidence="1">
    <location>
        <begin position="23"/>
        <end position="76"/>
    </location>
</feature>
<accession>A0A1M7SCS5</accession>
<organism evidence="2 3">
    <name type="scientific">Erythrobacter sanguineus</name>
    <dbReference type="NCBI Taxonomy" id="198312"/>
    <lineage>
        <taxon>Bacteria</taxon>
        <taxon>Pseudomonadati</taxon>
        <taxon>Pseudomonadota</taxon>
        <taxon>Alphaproteobacteria</taxon>
        <taxon>Sphingomonadales</taxon>
        <taxon>Erythrobacteraceae</taxon>
        <taxon>Erythrobacter/Porphyrobacter group</taxon>
        <taxon>Erythrobacter</taxon>
    </lineage>
</organism>
<keyword evidence="3" id="KW-1185">Reference proteome</keyword>
<gene>
    <name evidence="2" type="ORF">SAMN02745193_01460</name>
</gene>
<evidence type="ECO:0000313" key="3">
    <source>
        <dbReference type="Proteomes" id="UP000184391"/>
    </source>
</evidence>
<name>A0A1M7SCS5_9SPHN</name>
<dbReference type="RefSeq" id="WP_072673994.1">
    <property type="nucleotide sequence ID" value="NZ_FRDF01000007.1"/>
</dbReference>
<keyword evidence="1" id="KW-0732">Signal</keyword>
<evidence type="ECO:0000256" key="1">
    <source>
        <dbReference type="SAM" id="SignalP"/>
    </source>
</evidence>
<dbReference type="Proteomes" id="UP000184391">
    <property type="component" value="Unassembled WGS sequence"/>
</dbReference>
<proteinExistence type="predicted"/>
<dbReference type="EMBL" id="FRDF01000007">
    <property type="protein sequence ID" value="SHN56295.1"/>
    <property type="molecule type" value="Genomic_DNA"/>
</dbReference>
<protein>
    <submittedName>
        <fullName evidence="2">Uncharacterized protein</fullName>
    </submittedName>
</protein>